<evidence type="ECO:0000256" key="1">
    <source>
        <dbReference type="SAM" id="MobiDB-lite"/>
    </source>
</evidence>
<protein>
    <submittedName>
        <fullName evidence="2">Uncharacterized protein</fullName>
    </submittedName>
</protein>
<dbReference type="AlphaFoldDB" id="A0A445KFB8"/>
<evidence type="ECO:0000313" key="2">
    <source>
        <dbReference type="EMBL" id="RZC09360.1"/>
    </source>
</evidence>
<feature type="region of interest" description="Disordered" evidence="1">
    <location>
        <begin position="18"/>
        <end position="39"/>
    </location>
</feature>
<dbReference type="PANTHER" id="PTHR36741:SF1">
    <property type="entry name" value="OS07G0100500 PROTEIN"/>
    <property type="match status" value="1"/>
</dbReference>
<sequence length="191" mass="20976">MLQPYEISIGLKEHSNPVTPKAYIPKSPSGPLPPDSGLSNNKSGFESLVEAATVAKQKFDPIQQQEVIIQALHKAFPKPILSLVSSLLIISHGIVTSKLVHRGNLTLVLLPSSVLRLLFIRDDGRTERLFTLTNKSQCSGVMVDEIPTDSSGRSFLVRTPDSRICYFWCSEKSKLLGIELLGKVILAILLD</sequence>
<organism evidence="2 3">
    <name type="scientific">Glycine soja</name>
    <name type="common">Wild soybean</name>
    <dbReference type="NCBI Taxonomy" id="3848"/>
    <lineage>
        <taxon>Eukaryota</taxon>
        <taxon>Viridiplantae</taxon>
        <taxon>Streptophyta</taxon>
        <taxon>Embryophyta</taxon>
        <taxon>Tracheophyta</taxon>
        <taxon>Spermatophyta</taxon>
        <taxon>Magnoliopsida</taxon>
        <taxon>eudicotyledons</taxon>
        <taxon>Gunneridae</taxon>
        <taxon>Pentapetalae</taxon>
        <taxon>rosids</taxon>
        <taxon>fabids</taxon>
        <taxon>Fabales</taxon>
        <taxon>Fabaceae</taxon>
        <taxon>Papilionoideae</taxon>
        <taxon>50 kb inversion clade</taxon>
        <taxon>NPAAA clade</taxon>
        <taxon>indigoferoid/millettioid clade</taxon>
        <taxon>Phaseoleae</taxon>
        <taxon>Glycine</taxon>
        <taxon>Glycine subgen. Soja</taxon>
    </lineage>
</organism>
<evidence type="ECO:0000313" key="3">
    <source>
        <dbReference type="Proteomes" id="UP000289340"/>
    </source>
</evidence>
<reference evidence="2 3" key="1">
    <citation type="submission" date="2018-09" db="EMBL/GenBank/DDBJ databases">
        <title>A high-quality reference genome of wild soybean provides a powerful tool to mine soybean genomes.</title>
        <authorList>
            <person name="Xie M."/>
            <person name="Chung C.Y.L."/>
            <person name="Li M.-W."/>
            <person name="Wong F.-L."/>
            <person name="Chan T.-F."/>
            <person name="Lam H.-M."/>
        </authorList>
    </citation>
    <scope>NUCLEOTIDE SEQUENCE [LARGE SCALE GENOMIC DNA]</scope>
    <source>
        <strain evidence="3">cv. W05</strain>
        <tissue evidence="2">Hypocotyl of etiolated seedlings</tissue>
    </source>
</reference>
<comment type="caution">
    <text evidence="2">The sequence shown here is derived from an EMBL/GenBank/DDBJ whole genome shotgun (WGS) entry which is preliminary data.</text>
</comment>
<dbReference type="EMBL" id="QZWG01000006">
    <property type="protein sequence ID" value="RZC09360.1"/>
    <property type="molecule type" value="Genomic_DNA"/>
</dbReference>
<keyword evidence="3" id="KW-1185">Reference proteome</keyword>
<dbReference type="Proteomes" id="UP000289340">
    <property type="component" value="Chromosome 6"/>
</dbReference>
<proteinExistence type="predicted"/>
<name>A0A445KFB8_GLYSO</name>
<gene>
    <name evidence="2" type="ORF">D0Y65_015903</name>
</gene>
<accession>A0A445KFB8</accession>
<dbReference type="PANTHER" id="PTHR36741">
    <property type="entry name" value="OS07G0100500 PROTEIN"/>
    <property type="match status" value="1"/>
</dbReference>